<dbReference type="AlphaFoldDB" id="A0A8K0DJZ2"/>
<dbReference type="GO" id="GO:0003697">
    <property type="term" value="F:single-stranded DNA binding"/>
    <property type="evidence" value="ECO:0007669"/>
    <property type="project" value="TreeGrafter"/>
</dbReference>
<evidence type="ECO:0000256" key="3">
    <source>
        <dbReference type="ARBA" id="ARBA00038329"/>
    </source>
</evidence>
<proteinExistence type="inferred from homology"/>
<dbReference type="GO" id="GO:0000712">
    <property type="term" value="P:resolution of meiotic recombination intermediates"/>
    <property type="evidence" value="ECO:0007669"/>
    <property type="project" value="TreeGrafter"/>
</dbReference>
<evidence type="ECO:0000259" key="5">
    <source>
        <dbReference type="Pfam" id="PF24903"/>
    </source>
</evidence>
<dbReference type="Proteomes" id="UP000801492">
    <property type="component" value="Unassembled WGS sequence"/>
</dbReference>
<dbReference type="OrthoDB" id="9937820at2759"/>
<dbReference type="PANTHER" id="PTHR21166">
    <property type="entry name" value="CELL DIVISION CONTROL PROTEIN 24 OB DOMAIN-CONTAINING PROTEIN-RELATED"/>
    <property type="match status" value="1"/>
</dbReference>
<evidence type="ECO:0000259" key="4">
    <source>
        <dbReference type="Pfam" id="PF16900"/>
    </source>
</evidence>
<dbReference type="InterPro" id="IPR056880">
    <property type="entry name" value="OB_MEIOB_N"/>
</dbReference>
<gene>
    <name evidence="6" type="ORF">ILUMI_01294</name>
</gene>
<organism evidence="6 7">
    <name type="scientific">Ignelater luminosus</name>
    <name type="common">Cucubano</name>
    <name type="synonym">Pyrophorus luminosus</name>
    <dbReference type="NCBI Taxonomy" id="2038154"/>
    <lineage>
        <taxon>Eukaryota</taxon>
        <taxon>Metazoa</taxon>
        <taxon>Ecdysozoa</taxon>
        <taxon>Arthropoda</taxon>
        <taxon>Hexapoda</taxon>
        <taxon>Insecta</taxon>
        <taxon>Pterygota</taxon>
        <taxon>Neoptera</taxon>
        <taxon>Endopterygota</taxon>
        <taxon>Coleoptera</taxon>
        <taxon>Polyphaga</taxon>
        <taxon>Elateriformia</taxon>
        <taxon>Elateroidea</taxon>
        <taxon>Elateridae</taxon>
        <taxon>Agrypninae</taxon>
        <taxon>Pyrophorini</taxon>
        <taxon>Ignelater</taxon>
    </lineage>
</organism>
<dbReference type="SUPFAM" id="SSF50249">
    <property type="entry name" value="Nucleic acid-binding proteins"/>
    <property type="match status" value="2"/>
</dbReference>
<dbReference type="Gene3D" id="2.40.50.140">
    <property type="entry name" value="Nucleic acid-binding proteins"/>
    <property type="match status" value="2"/>
</dbReference>
<evidence type="ECO:0000313" key="7">
    <source>
        <dbReference type="Proteomes" id="UP000801492"/>
    </source>
</evidence>
<keyword evidence="7" id="KW-1185">Reference proteome</keyword>
<keyword evidence="1" id="KW-0238">DNA-binding</keyword>
<protein>
    <recommendedName>
        <fullName evidence="8">Meiosis-specific with OB domain-containing protein</fullName>
    </recommendedName>
</protein>
<dbReference type="PANTHER" id="PTHR21166:SF2">
    <property type="entry name" value="CELL DIVISION CONTROL PROTEIN 24 OB DOMAIN-CONTAINING PROTEIN-RELATED"/>
    <property type="match status" value="1"/>
</dbReference>
<evidence type="ECO:0000313" key="6">
    <source>
        <dbReference type="EMBL" id="KAF2904877.1"/>
    </source>
</evidence>
<dbReference type="InterPro" id="IPR012340">
    <property type="entry name" value="NA-bd_OB-fold"/>
</dbReference>
<comment type="caution">
    <text evidence="6">The sequence shown here is derived from an EMBL/GenBank/DDBJ whole genome shotgun (WGS) entry which is preliminary data.</text>
</comment>
<evidence type="ECO:0000256" key="1">
    <source>
        <dbReference type="ARBA" id="ARBA00023125"/>
    </source>
</evidence>
<sequence length="471" mass="53098">MEKTITTLQRVPLSDLVPDGRNIFIVGIIIAKQEPRKFNDTKSGDTRRERAVWNFTLRDSPICYINVTCWGLKDEIFGINNKFHVGDVVTVLNPQITIRKLNDHGENYRPKVTSPYALTINENVESNIFNHEGNCHVYHQLLRLPTKPIAGAYTLADVHNQKQRIDGVDLVGIVRYVGKVRTINVRDGTERQVREVIILDQTSPSLRVSIWDPDLIIRAGTWKVCNTVLFITDVRCEWSDFARSVTATLTSSTVVTEDPITVETENLRKYIQENPIRVRAILDKVAQSMSNLSAIQNVMNVQQVLDKIDNIIKSPNTNREEQQFTALLYGVVTHLDLDGFSRVVSTRCPRCDTVIVNSIICTNNECPVGLGEEQDEPVTSFDLVLMLSDQTGSLPNCRLNGHTAEMVLKCTVQEFLAFSDEEKTILKWKLLMERCAVRILVTWTGFGNPIISVLGCELASPVEVANRLPHS</sequence>
<dbReference type="Pfam" id="PF16900">
    <property type="entry name" value="REPA_OB_2"/>
    <property type="match status" value="1"/>
</dbReference>
<feature type="domain" description="Replication protein A OB" evidence="4">
    <location>
        <begin position="166"/>
        <end position="255"/>
    </location>
</feature>
<reference evidence="6" key="1">
    <citation type="submission" date="2019-08" db="EMBL/GenBank/DDBJ databases">
        <title>The genome of the North American firefly Photinus pyralis.</title>
        <authorList>
            <consortium name="Photinus pyralis genome working group"/>
            <person name="Fallon T.R."/>
            <person name="Sander Lower S.E."/>
            <person name="Weng J.-K."/>
        </authorList>
    </citation>
    <scope>NUCLEOTIDE SEQUENCE</scope>
    <source>
        <strain evidence="6">TRF0915ILg1</strain>
        <tissue evidence="6">Whole body</tissue>
    </source>
</reference>
<feature type="domain" description="MEIOB-like N-terminal" evidence="5">
    <location>
        <begin position="9"/>
        <end position="147"/>
    </location>
</feature>
<keyword evidence="2" id="KW-0469">Meiosis</keyword>
<evidence type="ECO:0008006" key="8">
    <source>
        <dbReference type="Google" id="ProtNLM"/>
    </source>
</evidence>
<evidence type="ECO:0000256" key="2">
    <source>
        <dbReference type="ARBA" id="ARBA00023254"/>
    </source>
</evidence>
<dbReference type="InterPro" id="IPR052469">
    <property type="entry name" value="MEIOB"/>
</dbReference>
<dbReference type="InterPro" id="IPR031657">
    <property type="entry name" value="REPA_OB_2"/>
</dbReference>
<dbReference type="GO" id="GO:0008310">
    <property type="term" value="F:single-stranded DNA 3'-5' DNA exonuclease activity"/>
    <property type="evidence" value="ECO:0007669"/>
    <property type="project" value="TreeGrafter"/>
</dbReference>
<accession>A0A8K0DJZ2</accession>
<dbReference type="EMBL" id="VTPC01000657">
    <property type="protein sequence ID" value="KAF2904877.1"/>
    <property type="molecule type" value="Genomic_DNA"/>
</dbReference>
<comment type="similarity">
    <text evidence="3">Belongs to the MEIOB family.</text>
</comment>
<name>A0A8K0DJZ2_IGNLU</name>
<dbReference type="Pfam" id="PF24903">
    <property type="entry name" value="OB_MEIOB_N"/>
    <property type="match status" value="1"/>
</dbReference>